<accession>A0A848MB15</accession>
<sequence length="60" mass="6871">MHINQFPQETQDFIHDLIATALLRAIKNGTYKIPEPVQDPETVDDDSLRVIPDKLNNRKG</sequence>
<proteinExistence type="predicted"/>
<organism evidence="2 3">
    <name type="scientific">Paenibacillus lemnae</name>
    <dbReference type="NCBI Taxonomy" id="1330551"/>
    <lineage>
        <taxon>Bacteria</taxon>
        <taxon>Bacillati</taxon>
        <taxon>Bacillota</taxon>
        <taxon>Bacilli</taxon>
        <taxon>Bacillales</taxon>
        <taxon>Paenibacillaceae</taxon>
        <taxon>Paenibacillus</taxon>
    </lineage>
</organism>
<evidence type="ECO:0000313" key="2">
    <source>
        <dbReference type="EMBL" id="NMO97449.1"/>
    </source>
</evidence>
<keyword evidence="3" id="KW-1185">Reference proteome</keyword>
<feature type="compositionally biased region" description="Basic and acidic residues" evidence="1">
    <location>
        <begin position="46"/>
        <end position="60"/>
    </location>
</feature>
<dbReference type="RefSeq" id="WP_169506235.1">
    <property type="nucleotide sequence ID" value="NZ_JABBPN010000018.1"/>
</dbReference>
<dbReference type="Proteomes" id="UP000565468">
    <property type="component" value="Unassembled WGS sequence"/>
</dbReference>
<gene>
    <name evidence="2" type="ORF">HII30_16915</name>
</gene>
<dbReference type="AlphaFoldDB" id="A0A848MB15"/>
<evidence type="ECO:0000313" key="3">
    <source>
        <dbReference type="Proteomes" id="UP000565468"/>
    </source>
</evidence>
<evidence type="ECO:0000256" key="1">
    <source>
        <dbReference type="SAM" id="MobiDB-lite"/>
    </source>
</evidence>
<dbReference type="EMBL" id="JABBPN010000018">
    <property type="protein sequence ID" value="NMO97449.1"/>
    <property type="molecule type" value="Genomic_DNA"/>
</dbReference>
<name>A0A848MB15_PAELE</name>
<reference evidence="2 3" key="1">
    <citation type="submission" date="2020-04" db="EMBL/GenBank/DDBJ databases">
        <title>Paenibacillus algicola sp. nov., a novel marine bacterium producing alginate lyase.</title>
        <authorList>
            <person name="Huang H."/>
        </authorList>
    </citation>
    <scope>NUCLEOTIDE SEQUENCE [LARGE SCALE GENOMIC DNA]</scope>
    <source>
        <strain evidence="2 3">L7-75</strain>
    </source>
</reference>
<protein>
    <submittedName>
        <fullName evidence="2">Uncharacterized protein</fullName>
    </submittedName>
</protein>
<comment type="caution">
    <text evidence="2">The sequence shown here is derived from an EMBL/GenBank/DDBJ whole genome shotgun (WGS) entry which is preliminary data.</text>
</comment>
<feature type="region of interest" description="Disordered" evidence="1">
    <location>
        <begin position="36"/>
        <end position="60"/>
    </location>
</feature>